<name>A0A370P1M5_9BURK</name>
<dbReference type="PROSITE" id="PS50987">
    <property type="entry name" value="HTH_ARSR_2"/>
    <property type="match status" value="1"/>
</dbReference>
<feature type="domain" description="HTH arsR-type" evidence="1">
    <location>
        <begin position="10"/>
        <end position="107"/>
    </location>
</feature>
<dbReference type="InterPro" id="IPR001845">
    <property type="entry name" value="HTH_ArsR_DNA-bd_dom"/>
</dbReference>
<organism evidence="2 3">
    <name type="scientific">Cupriavidus lacunae</name>
    <dbReference type="NCBI Taxonomy" id="2666307"/>
    <lineage>
        <taxon>Bacteria</taxon>
        <taxon>Pseudomonadati</taxon>
        <taxon>Pseudomonadota</taxon>
        <taxon>Betaproteobacteria</taxon>
        <taxon>Burkholderiales</taxon>
        <taxon>Burkholderiaceae</taxon>
        <taxon>Cupriavidus</taxon>
    </lineage>
</organism>
<dbReference type="InterPro" id="IPR036390">
    <property type="entry name" value="WH_DNA-bd_sf"/>
</dbReference>
<gene>
    <name evidence="2" type="ORF">DN412_02150</name>
</gene>
<dbReference type="InterPro" id="IPR036388">
    <property type="entry name" value="WH-like_DNA-bd_sf"/>
</dbReference>
<comment type="caution">
    <text evidence="2">The sequence shown here is derived from an EMBL/GenBank/DDBJ whole genome shotgun (WGS) entry which is preliminary data.</text>
</comment>
<dbReference type="SMART" id="SM00418">
    <property type="entry name" value="HTH_ARSR"/>
    <property type="match status" value="1"/>
</dbReference>
<accession>A0A370P1M5</accession>
<dbReference type="CDD" id="cd05403">
    <property type="entry name" value="NT_KNTase_like"/>
    <property type="match status" value="1"/>
</dbReference>
<dbReference type="AlphaFoldDB" id="A0A370P1M5"/>
<dbReference type="InterPro" id="IPR043519">
    <property type="entry name" value="NT_sf"/>
</dbReference>
<proteinExistence type="predicted"/>
<dbReference type="GO" id="GO:0003700">
    <property type="term" value="F:DNA-binding transcription factor activity"/>
    <property type="evidence" value="ECO:0007669"/>
    <property type="project" value="InterPro"/>
</dbReference>
<dbReference type="Proteomes" id="UP000255165">
    <property type="component" value="Unassembled WGS sequence"/>
</dbReference>
<evidence type="ECO:0000313" key="2">
    <source>
        <dbReference type="EMBL" id="RDK11727.1"/>
    </source>
</evidence>
<dbReference type="Gene3D" id="3.30.460.10">
    <property type="entry name" value="Beta Polymerase, domain 2"/>
    <property type="match status" value="1"/>
</dbReference>
<dbReference type="SUPFAM" id="SSF81301">
    <property type="entry name" value="Nucleotidyltransferase"/>
    <property type="match status" value="1"/>
</dbReference>
<evidence type="ECO:0000259" key="1">
    <source>
        <dbReference type="PROSITE" id="PS50987"/>
    </source>
</evidence>
<evidence type="ECO:0000313" key="3">
    <source>
        <dbReference type="Proteomes" id="UP000255165"/>
    </source>
</evidence>
<keyword evidence="3" id="KW-1185">Reference proteome</keyword>
<dbReference type="Gene3D" id="1.10.10.10">
    <property type="entry name" value="Winged helix-like DNA-binding domain superfamily/Winged helix DNA-binding domain"/>
    <property type="match status" value="1"/>
</dbReference>
<protein>
    <recommendedName>
        <fullName evidence="1">HTH arsR-type domain-containing protein</fullName>
    </recommendedName>
</protein>
<dbReference type="InterPro" id="IPR041633">
    <property type="entry name" value="Polbeta"/>
</dbReference>
<dbReference type="EMBL" id="QKWJ01000002">
    <property type="protein sequence ID" value="RDK11727.1"/>
    <property type="molecule type" value="Genomic_DNA"/>
</dbReference>
<sequence>MQCHCTSCSNGWEAAMHNVLLGELFGGEKRLALLRALYLTPGKQYAPSELARMAGSNTGNVTHWLKRWTDVGLAVRSQDGRNVRYRASDSPLLAGLTDIVRRSDAMLEDVKSALPEEVEIAVVFGSVARGEERAISDLDVLVLGEDLSAIRINAALKSVGREHGREIHASVFSRSEFEQMLADGNSFALGVANQPVIALKGDFAYGSAQAGTTGAR</sequence>
<dbReference type="SUPFAM" id="SSF46785">
    <property type="entry name" value="Winged helix' DNA-binding domain"/>
    <property type="match status" value="1"/>
</dbReference>
<dbReference type="Pfam" id="PF18765">
    <property type="entry name" value="Polbeta"/>
    <property type="match status" value="1"/>
</dbReference>
<reference evidence="2 3" key="1">
    <citation type="submission" date="2018-06" db="EMBL/GenBank/DDBJ databases">
        <authorList>
            <person name="Feng T."/>
            <person name="Jeon C.O."/>
        </authorList>
    </citation>
    <scope>NUCLEOTIDE SEQUENCE [LARGE SCALE GENOMIC DNA]</scope>
    <source>
        <strain evidence="2 3">S23</strain>
    </source>
</reference>